<dbReference type="GO" id="GO:0016020">
    <property type="term" value="C:membrane"/>
    <property type="evidence" value="ECO:0007669"/>
    <property type="project" value="UniProtKB-SubCell"/>
</dbReference>
<evidence type="ECO:0000256" key="3">
    <source>
        <dbReference type="ARBA" id="ARBA00022692"/>
    </source>
</evidence>
<keyword evidence="8" id="KW-1185">Reference proteome</keyword>
<dbReference type="EMBL" id="CP001324">
    <property type="protein sequence ID" value="ACO62258.1"/>
    <property type="molecule type" value="Genomic_DNA"/>
</dbReference>
<protein>
    <submittedName>
        <fullName evidence="7">Uncharacterized protein</fullName>
    </submittedName>
</protein>
<evidence type="ECO:0000256" key="4">
    <source>
        <dbReference type="ARBA" id="ARBA00022989"/>
    </source>
</evidence>
<dbReference type="FunCoup" id="C1E211">
    <property type="interactions" value="584"/>
</dbReference>
<evidence type="ECO:0000256" key="5">
    <source>
        <dbReference type="ARBA" id="ARBA00023136"/>
    </source>
</evidence>
<dbReference type="Pfam" id="PF07851">
    <property type="entry name" value="TMEM120A-B"/>
    <property type="match status" value="1"/>
</dbReference>
<dbReference type="PANTHER" id="PTHR21433:SF0">
    <property type="entry name" value="TRANSMEMBRANE PROTEIN 120 HOMOLOG"/>
    <property type="match status" value="1"/>
</dbReference>
<feature type="transmembrane region" description="Helical" evidence="6">
    <location>
        <begin position="126"/>
        <end position="142"/>
    </location>
</feature>
<dbReference type="InterPro" id="IPR012926">
    <property type="entry name" value="TMEM120A/B"/>
</dbReference>
<keyword evidence="3 6" id="KW-0812">Transmembrane</keyword>
<dbReference type="PANTHER" id="PTHR21433">
    <property type="entry name" value="TRANSMEMBRANE PROTEIN INDUCED BY TUMOR NECROSIS FACTOR ALPHA"/>
    <property type="match status" value="1"/>
</dbReference>
<dbReference type="AlphaFoldDB" id="C1E211"/>
<accession>C1E211</accession>
<feature type="transmembrane region" description="Helical" evidence="6">
    <location>
        <begin position="148"/>
        <end position="165"/>
    </location>
</feature>
<dbReference type="eggNOG" id="KOG4758">
    <property type="taxonomic scope" value="Eukaryota"/>
</dbReference>
<organism evidence="7 8">
    <name type="scientific">Micromonas commoda (strain RCC299 / NOUM17 / CCMP2709)</name>
    <name type="common">Picoplanktonic green alga</name>
    <dbReference type="NCBI Taxonomy" id="296587"/>
    <lineage>
        <taxon>Eukaryota</taxon>
        <taxon>Viridiplantae</taxon>
        <taxon>Chlorophyta</taxon>
        <taxon>Mamiellophyceae</taxon>
        <taxon>Mamiellales</taxon>
        <taxon>Mamiellaceae</taxon>
        <taxon>Micromonas</taxon>
    </lineage>
</organism>
<feature type="transmembrane region" description="Helical" evidence="6">
    <location>
        <begin position="229"/>
        <end position="248"/>
    </location>
</feature>
<keyword evidence="5 6" id="KW-0472">Membrane</keyword>
<evidence type="ECO:0000256" key="6">
    <source>
        <dbReference type="SAM" id="Phobius"/>
    </source>
</evidence>
<evidence type="ECO:0000256" key="2">
    <source>
        <dbReference type="ARBA" id="ARBA00009700"/>
    </source>
</evidence>
<name>C1E211_MICCC</name>
<reference evidence="7 8" key="1">
    <citation type="journal article" date="2009" name="Science">
        <title>Green evolution and dynamic adaptations revealed by genomes of the marine picoeukaryotes Micromonas.</title>
        <authorList>
            <person name="Worden A.Z."/>
            <person name="Lee J.H."/>
            <person name="Mock T."/>
            <person name="Rouze P."/>
            <person name="Simmons M.P."/>
            <person name="Aerts A.L."/>
            <person name="Allen A.E."/>
            <person name="Cuvelier M.L."/>
            <person name="Derelle E."/>
            <person name="Everett M.V."/>
            <person name="Foulon E."/>
            <person name="Grimwood J."/>
            <person name="Gundlach H."/>
            <person name="Henrissat B."/>
            <person name="Napoli C."/>
            <person name="McDonald S.M."/>
            <person name="Parker M.S."/>
            <person name="Rombauts S."/>
            <person name="Salamov A."/>
            <person name="Von Dassow P."/>
            <person name="Badger J.H."/>
            <person name="Coutinho P.M."/>
            <person name="Demir E."/>
            <person name="Dubchak I."/>
            <person name="Gentemann C."/>
            <person name="Eikrem W."/>
            <person name="Gready J.E."/>
            <person name="John U."/>
            <person name="Lanier W."/>
            <person name="Lindquist E.A."/>
            <person name="Lucas S."/>
            <person name="Mayer K.F."/>
            <person name="Moreau H."/>
            <person name="Not F."/>
            <person name="Otillar R."/>
            <person name="Panaud O."/>
            <person name="Pangilinan J."/>
            <person name="Paulsen I."/>
            <person name="Piegu B."/>
            <person name="Poliakov A."/>
            <person name="Robbens S."/>
            <person name="Schmutz J."/>
            <person name="Toulza E."/>
            <person name="Wyss T."/>
            <person name="Zelensky A."/>
            <person name="Zhou K."/>
            <person name="Armbrust E.V."/>
            <person name="Bhattacharya D."/>
            <person name="Goodenough U.W."/>
            <person name="Van de Peer Y."/>
            <person name="Grigoriev I.V."/>
        </authorList>
    </citation>
    <scope>NUCLEOTIDE SEQUENCE [LARGE SCALE GENOMIC DNA]</scope>
    <source>
        <strain evidence="8">RCC299 / NOUM17</strain>
    </source>
</reference>
<comment type="subcellular location">
    <subcellularLocation>
        <location evidence="1">Membrane</location>
        <topology evidence="1">Multi-pass membrane protein</topology>
    </subcellularLocation>
</comment>
<feature type="non-terminal residue" evidence="7">
    <location>
        <position position="268"/>
    </location>
</feature>
<dbReference type="InParanoid" id="C1E211"/>
<dbReference type="OrthoDB" id="2015098at2759"/>
<feature type="transmembrane region" description="Helical" evidence="6">
    <location>
        <begin position="78"/>
        <end position="105"/>
    </location>
</feature>
<evidence type="ECO:0000313" key="7">
    <source>
        <dbReference type="EMBL" id="ACO62258.1"/>
    </source>
</evidence>
<evidence type="ECO:0000256" key="1">
    <source>
        <dbReference type="ARBA" id="ARBA00004141"/>
    </source>
</evidence>
<dbReference type="Proteomes" id="UP000002009">
    <property type="component" value="Chromosome 3"/>
</dbReference>
<gene>
    <name evidence="7" type="ORF">MICPUN_70208</name>
</gene>
<feature type="transmembrane region" description="Helical" evidence="6">
    <location>
        <begin position="202"/>
        <end position="223"/>
    </location>
</feature>
<sequence length="268" mass="30857">GALDGYLKPPRNGKFLSLLMGNAVDVTSQRQENRLRIKEEYYSFRDRSTFTYVAWPTALLYLNRERQKGLEAGAANTWFSLVTVFPVLVQFYWCWMLYFYAALALRENVLRCNGSRIRRWWINHHYYSMGMCLVVLTMDVQSNACLNYMSRFLVFTALQGVVMLTQNRYQRFRMYTRVAMGKASPMDVAGGEMGGNAGQLKLLYPLLFGLQIMQVYFGASVLVSFFREWQAPAAGALFVVMGVGNFRATCQTYFTKRKFAKESSRSKA</sequence>
<dbReference type="GeneID" id="8242189"/>
<evidence type="ECO:0000313" key="8">
    <source>
        <dbReference type="Proteomes" id="UP000002009"/>
    </source>
</evidence>
<proteinExistence type="inferred from homology"/>
<keyword evidence="4 6" id="KW-1133">Transmembrane helix</keyword>
<feature type="non-terminal residue" evidence="7">
    <location>
        <position position="1"/>
    </location>
</feature>
<comment type="similarity">
    <text evidence="2">Belongs to the TMEM120 family.</text>
</comment>
<dbReference type="OMA" id="YTRVAMG"/>
<dbReference type="RefSeq" id="XP_002501000.1">
    <property type="nucleotide sequence ID" value="XM_002500954.1"/>
</dbReference>
<dbReference type="KEGG" id="mis:MICPUN_70208"/>